<dbReference type="RefSeq" id="WP_099794003.1">
    <property type="nucleotide sequence ID" value="NZ_JBHLYV010000072.1"/>
</dbReference>
<dbReference type="AlphaFoldDB" id="A0A2G8T7C4"/>
<evidence type="ECO:0000313" key="3">
    <source>
        <dbReference type="Proteomes" id="UP000230390"/>
    </source>
</evidence>
<keyword evidence="3" id="KW-1185">Reference proteome</keyword>
<evidence type="ECO:0000313" key="2">
    <source>
        <dbReference type="EMBL" id="PIL41955.1"/>
    </source>
</evidence>
<reference evidence="2 3" key="1">
    <citation type="submission" date="2017-10" db="EMBL/GenBank/DDBJ databases">
        <title>Massilia psychrophilum sp. nov., a novel purple-pigmented bacterium isolated from Tianshan glacier, Xinjiang Municipality, China.</title>
        <authorList>
            <person name="Wang H."/>
        </authorList>
    </citation>
    <scope>NUCLEOTIDE SEQUENCE [LARGE SCALE GENOMIC DNA]</scope>
    <source>
        <strain evidence="2 3">JCM 30074</strain>
    </source>
</reference>
<keyword evidence="1" id="KW-0812">Transmembrane</keyword>
<keyword evidence="1" id="KW-0472">Membrane</keyword>
<protein>
    <submittedName>
        <fullName evidence="2">Uncharacterized protein</fullName>
    </submittedName>
</protein>
<sequence>MKKDAALMGTILLCSAGISFGAITYLIDFRLLYAIAFLALYFMGGLFVPRGQIGMKTHALWIGTSIGSFIAALAALPSVFA</sequence>
<evidence type="ECO:0000256" key="1">
    <source>
        <dbReference type="SAM" id="Phobius"/>
    </source>
</evidence>
<comment type="caution">
    <text evidence="2">The sequence shown here is derived from an EMBL/GenBank/DDBJ whole genome shotgun (WGS) entry which is preliminary data.</text>
</comment>
<feature type="transmembrane region" description="Helical" evidence="1">
    <location>
        <begin position="31"/>
        <end position="48"/>
    </location>
</feature>
<accession>A0A2G8T7C4</accession>
<proteinExistence type="predicted"/>
<organism evidence="2 3">
    <name type="scientific">Massilia eurypsychrophila</name>
    <dbReference type="NCBI Taxonomy" id="1485217"/>
    <lineage>
        <taxon>Bacteria</taxon>
        <taxon>Pseudomonadati</taxon>
        <taxon>Pseudomonadota</taxon>
        <taxon>Betaproteobacteria</taxon>
        <taxon>Burkholderiales</taxon>
        <taxon>Oxalobacteraceae</taxon>
        <taxon>Telluria group</taxon>
        <taxon>Massilia</taxon>
    </lineage>
</organism>
<feature type="transmembrane region" description="Helical" evidence="1">
    <location>
        <begin position="60"/>
        <end position="80"/>
    </location>
</feature>
<name>A0A2G8T7C4_9BURK</name>
<keyword evidence="1" id="KW-1133">Transmembrane helix</keyword>
<dbReference type="Proteomes" id="UP000230390">
    <property type="component" value="Unassembled WGS sequence"/>
</dbReference>
<gene>
    <name evidence="2" type="ORF">CR105_26895</name>
</gene>
<dbReference type="EMBL" id="PDOC01000053">
    <property type="protein sequence ID" value="PIL41955.1"/>
    <property type="molecule type" value="Genomic_DNA"/>
</dbReference>